<dbReference type="InterPro" id="IPR013083">
    <property type="entry name" value="Znf_RING/FYVE/PHD"/>
</dbReference>
<dbReference type="Proteomes" id="UP000747542">
    <property type="component" value="Unassembled WGS sequence"/>
</dbReference>
<comment type="caution">
    <text evidence="6">The sequence shown here is derived from an EMBL/GenBank/DDBJ whole genome shotgun (WGS) entry which is preliminary data.</text>
</comment>
<dbReference type="SMART" id="SM00184">
    <property type="entry name" value="RING"/>
    <property type="match status" value="1"/>
</dbReference>
<dbReference type="GO" id="GO:0031398">
    <property type="term" value="P:positive regulation of protein ubiquitination"/>
    <property type="evidence" value="ECO:0007669"/>
    <property type="project" value="TreeGrafter"/>
</dbReference>
<evidence type="ECO:0000256" key="3">
    <source>
        <dbReference type="PROSITE-ProRule" id="PRU00175"/>
    </source>
</evidence>
<evidence type="ECO:0000259" key="5">
    <source>
        <dbReference type="PROSITE" id="PS50089"/>
    </source>
</evidence>
<evidence type="ECO:0000313" key="7">
    <source>
        <dbReference type="Proteomes" id="UP000747542"/>
    </source>
</evidence>
<dbReference type="AlphaFoldDB" id="A0A8J5JIW3"/>
<accession>A0A8J5JIW3</accession>
<dbReference type="GO" id="GO:0005634">
    <property type="term" value="C:nucleus"/>
    <property type="evidence" value="ECO:0007669"/>
    <property type="project" value="TreeGrafter"/>
</dbReference>
<evidence type="ECO:0000256" key="2">
    <source>
        <dbReference type="ARBA" id="ARBA00022833"/>
    </source>
</evidence>
<gene>
    <name evidence="6" type="primary">Diap2-L2</name>
    <name evidence="6" type="ORF">Hamer_G006489</name>
</gene>
<proteinExistence type="predicted"/>
<dbReference type="GO" id="GO:0061630">
    <property type="term" value="F:ubiquitin protein ligase activity"/>
    <property type="evidence" value="ECO:0007669"/>
    <property type="project" value="TreeGrafter"/>
</dbReference>
<dbReference type="SUPFAM" id="SSF57850">
    <property type="entry name" value="RING/U-box"/>
    <property type="match status" value="1"/>
</dbReference>
<feature type="region of interest" description="Disordered" evidence="4">
    <location>
        <begin position="1"/>
        <end position="31"/>
    </location>
</feature>
<dbReference type="InterPro" id="IPR050784">
    <property type="entry name" value="IAP"/>
</dbReference>
<organism evidence="6 7">
    <name type="scientific">Homarus americanus</name>
    <name type="common">American lobster</name>
    <dbReference type="NCBI Taxonomy" id="6706"/>
    <lineage>
        <taxon>Eukaryota</taxon>
        <taxon>Metazoa</taxon>
        <taxon>Ecdysozoa</taxon>
        <taxon>Arthropoda</taxon>
        <taxon>Crustacea</taxon>
        <taxon>Multicrustacea</taxon>
        <taxon>Malacostraca</taxon>
        <taxon>Eumalacostraca</taxon>
        <taxon>Eucarida</taxon>
        <taxon>Decapoda</taxon>
        <taxon>Pleocyemata</taxon>
        <taxon>Astacidea</taxon>
        <taxon>Nephropoidea</taxon>
        <taxon>Nephropidae</taxon>
        <taxon>Homarus</taxon>
    </lineage>
</organism>
<dbReference type="InterPro" id="IPR001841">
    <property type="entry name" value="Znf_RING"/>
</dbReference>
<dbReference type="GO" id="GO:0043027">
    <property type="term" value="F:cysteine-type endopeptidase inhibitor activity involved in apoptotic process"/>
    <property type="evidence" value="ECO:0007669"/>
    <property type="project" value="TreeGrafter"/>
</dbReference>
<feature type="domain" description="RING-type" evidence="5">
    <location>
        <begin position="173"/>
        <end position="208"/>
    </location>
</feature>
<feature type="compositionally biased region" description="Low complexity" evidence="4">
    <location>
        <begin position="17"/>
        <end position="27"/>
    </location>
</feature>
<dbReference type="EMBL" id="JAHLQT010039062">
    <property type="protein sequence ID" value="KAG7156520.1"/>
    <property type="molecule type" value="Genomic_DNA"/>
</dbReference>
<keyword evidence="1 3" id="KW-0863">Zinc-finger</keyword>
<dbReference type="PROSITE" id="PS50089">
    <property type="entry name" value="ZF_RING_2"/>
    <property type="match status" value="1"/>
</dbReference>
<evidence type="ECO:0000256" key="1">
    <source>
        <dbReference type="ARBA" id="ARBA00022771"/>
    </source>
</evidence>
<dbReference type="Gene3D" id="3.30.40.10">
    <property type="entry name" value="Zinc/RING finger domain, C3HC4 (zinc finger)"/>
    <property type="match status" value="1"/>
</dbReference>
<dbReference type="PANTHER" id="PTHR10044:SF139">
    <property type="entry name" value="DEATH-ASSOCIATED INHIBITOR OF APOPTOSIS 2"/>
    <property type="match status" value="1"/>
</dbReference>
<dbReference type="GO" id="GO:0008270">
    <property type="term" value="F:zinc ion binding"/>
    <property type="evidence" value="ECO:0007669"/>
    <property type="project" value="UniProtKB-KW"/>
</dbReference>
<dbReference type="GO" id="GO:0051726">
    <property type="term" value="P:regulation of cell cycle"/>
    <property type="evidence" value="ECO:0007669"/>
    <property type="project" value="TreeGrafter"/>
</dbReference>
<keyword evidence="2" id="KW-0862">Zinc</keyword>
<dbReference type="GO" id="GO:0043066">
    <property type="term" value="P:negative regulation of apoptotic process"/>
    <property type="evidence" value="ECO:0007669"/>
    <property type="project" value="TreeGrafter"/>
</dbReference>
<keyword evidence="1 3" id="KW-0479">Metal-binding</keyword>
<feature type="compositionally biased region" description="Low complexity" evidence="4">
    <location>
        <begin position="118"/>
        <end position="157"/>
    </location>
</feature>
<sequence>VRRENPPYIRSQPSGKATTSTSASAAAPVKQTISESELDPLMELDIIRAVLNMGFPQDKVRAALHRKLEQTGLPFFSLEPCIEAVLQYMEEETRQTLQKASNRGIENEATAQQVAKIQAVQPRSQQQSSSSLVASATSNSPVVSSSNHASSSTSSATQELAEELERIRDIRMCKVCMDAEMDVVFLPCQHMVTCSSCALALAQCPICREDIKYSIKPILS</sequence>
<dbReference type="Pfam" id="PF13920">
    <property type="entry name" value="zf-C3HC4_3"/>
    <property type="match status" value="1"/>
</dbReference>
<name>A0A8J5JIW3_HOMAM</name>
<protein>
    <submittedName>
        <fullName evidence="6">Death-associated inhibitor of apoptosis 2-like 2</fullName>
    </submittedName>
</protein>
<dbReference type="CDD" id="cd16510">
    <property type="entry name" value="RING-HC_IAPs"/>
    <property type="match status" value="1"/>
</dbReference>
<reference evidence="6" key="1">
    <citation type="journal article" date="2021" name="Sci. Adv.">
        <title>The American lobster genome reveals insights on longevity, neural, and immune adaptations.</title>
        <authorList>
            <person name="Polinski J.M."/>
            <person name="Zimin A.V."/>
            <person name="Clark K.F."/>
            <person name="Kohn A.B."/>
            <person name="Sadowski N."/>
            <person name="Timp W."/>
            <person name="Ptitsyn A."/>
            <person name="Khanna P."/>
            <person name="Romanova D.Y."/>
            <person name="Williams P."/>
            <person name="Greenwood S.J."/>
            <person name="Moroz L.L."/>
            <person name="Walt D.R."/>
            <person name="Bodnar A.G."/>
        </authorList>
    </citation>
    <scope>NUCLEOTIDE SEQUENCE</scope>
    <source>
        <strain evidence="6">GMGI-L3</strain>
    </source>
</reference>
<dbReference type="GO" id="GO:0005737">
    <property type="term" value="C:cytoplasm"/>
    <property type="evidence" value="ECO:0007669"/>
    <property type="project" value="TreeGrafter"/>
</dbReference>
<feature type="non-terminal residue" evidence="6">
    <location>
        <position position="1"/>
    </location>
</feature>
<dbReference type="PANTHER" id="PTHR10044">
    <property type="entry name" value="INHIBITOR OF APOPTOSIS"/>
    <property type="match status" value="1"/>
</dbReference>
<dbReference type="Gene3D" id="1.10.8.10">
    <property type="entry name" value="DNA helicase RuvA subunit, C-terminal domain"/>
    <property type="match status" value="1"/>
</dbReference>
<feature type="region of interest" description="Disordered" evidence="4">
    <location>
        <begin position="116"/>
        <end position="157"/>
    </location>
</feature>
<evidence type="ECO:0000313" key="6">
    <source>
        <dbReference type="EMBL" id="KAG7156520.1"/>
    </source>
</evidence>
<evidence type="ECO:0000256" key="4">
    <source>
        <dbReference type="SAM" id="MobiDB-lite"/>
    </source>
</evidence>
<keyword evidence="7" id="KW-1185">Reference proteome</keyword>